<dbReference type="InterPro" id="IPR040454">
    <property type="entry name" value="TF_IIIC_Tfc1/Sfc1"/>
</dbReference>
<evidence type="ECO:0000256" key="1">
    <source>
        <dbReference type="ARBA" id="ARBA00004123"/>
    </source>
</evidence>
<dbReference type="AlphaFoldDB" id="A0A9Q0M768"/>
<comment type="subcellular location">
    <subcellularLocation>
        <location evidence="1">Nucleus</location>
    </subcellularLocation>
</comment>
<feature type="domain" description="Transcription factor IIIC subunit 5 HTH" evidence="5">
    <location>
        <begin position="153"/>
        <end position="298"/>
    </location>
</feature>
<dbReference type="OrthoDB" id="5598268at2759"/>
<protein>
    <recommendedName>
        <fullName evidence="9">General transcription factor 3C polypeptide 5</fullName>
    </recommendedName>
</protein>
<evidence type="ECO:0000256" key="3">
    <source>
        <dbReference type="ARBA" id="ARBA00023163"/>
    </source>
</evidence>
<dbReference type="InterPro" id="IPR042536">
    <property type="entry name" value="TFIIIC_tauA_Sfc1"/>
</dbReference>
<evidence type="ECO:0000259" key="6">
    <source>
        <dbReference type="Pfam" id="PF17682"/>
    </source>
</evidence>
<evidence type="ECO:0000256" key="2">
    <source>
        <dbReference type="ARBA" id="ARBA00023125"/>
    </source>
</evidence>
<dbReference type="GO" id="GO:0000127">
    <property type="term" value="C:transcription factor TFIIIC complex"/>
    <property type="evidence" value="ECO:0007669"/>
    <property type="project" value="InterPro"/>
</dbReference>
<evidence type="ECO:0000313" key="8">
    <source>
        <dbReference type="Proteomes" id="UP001142055"/>
    </source>
</evidence>
<accession>A0A9Q0M768</accession>
<proteinExistence type="predicted"/>
<keyword evidence="2" id="KW-0238">DNA-binding</keyword>
<keyword evidence="4" id="KW-0539">Nucleus</keyword>
<dbReference type="Proteomes" id="UP001142055">
    <property type="component" value="Chromosome 2"/>
</dbReference>
<keyword evidence="3" id="KW-0804">Transcription</keyword>
<evidence type="ECO:0000313" key="7">
    <source>
        <dbReference type="EMBL" id="KAJ6220234.1"/>
    </source>
</evidence>
<reference evidence="7" key="1">
    <citation type="submission" date="2022-12" db="EMBL/GenBank/DDBJ databases">
        <title>Genome assemblies of Blomia tropicalis.</title>
        <authorList>
            <person name="Cui Y."/>
        </authorList>
    </citation>
    <scope>NUCLEOTIDE SEQUENCE</scope>
    <source>
        <tissue evidence="7">Adult mites</tissue>
    </source>
</reference>
<comment type="caution">
    <text evidence="7">The sequence shown here is derived from an EMBL/GenBank/DDBJ whole genome shotgun (WGS) entry which is preliminary data.</text>
</comment>
<dbReference type="OMA" id="PPEYFVR"/>
<name>A0A9Q0M768_BLOTA</name>
<dbReference type="Gene3D" id="3.30.200.160">
    <property type="entry name" value="TFIIIC, subcomplex tauA, subunit Sfc1, barrel domain"/>
    <property type="match status" value="1"/>
</dbReference>
<evidence type="ECO:0008006" key="9">
    <source>
        <dbReference type="Google" id="ProtNLM"/>
    </source>
</evidence>
<dbReference type="Pfam" id="PF09734">
    <property type="entry name" value="Tau95"/>
    <property type="match status" value="1"/>
</dbReference>
<dbReference type="GO" id="GO:0005634">
    <property type="term" value="C:nucleus"/>
    <property type="evidence" value="ECO:0007669"/>
    <property type="project" value="UniProtKB-SubCell"/>
</dbReference>
<gene>
    <name evidence="7" type="ORF">RDWZM_006046</name>
</gene>
<dbReference type="Pfam" id="PF17682">
    <property type="entry name" value="Tau95_N"/>
    <property type="match status" value="1"/>
</dbReference>
<dbReference type="GO" id="GO:0006384">
    <property type="term" value="P:transcription initiation at RNA polymerase III promoter"/>
    <property type="evidence" value="ECO:0007669"/>
    <property type="project" value="InterPro"/>
</dbReference>
<keyword evidence="8" id="KW-1185">Reference proteome</keyword>
<sequence>MENSFGMKPRETKQMFCIDAPANVENIDNFIKCCGGLQTIQNTFQTPKERIQFKFRPEDSNTIPLFSGRKTSTDLAVKVRRKKKTDGSFDYTFETYGIIDTTFHFEDKICDLQLLPTQNDMQNELLKSDFILNCSGNFTFDNDDSTSMMKQFFYSRFTSPKSLFLEMSEQSKREQSVTNQNETICQLRKSRRMFGTFVKWEDVDLPMSLPQEYKDRIHVNAYEDPLAKTLQQLFEQRPIWSRLALLVQTKCRYTKLKYFLPIYSFWYLNGPFRNLWVRYGFNPKEERSSKIYQSIDCRYRGTSSEAFRNRVTVFKDHSISYKPDFVSPFHYLDESATGQDVNTENVDELGNECSYIFRPGLISIFNRTIYQLCDIEIDEVQNIIHANDGKESECTEKDGWLEKGAIDRIRKIMVSVANKMLEDPEIVKKVSKQDLSNLEIMDDIEVSEVYDNLDMFEDASEVFMIDTPPNQILE</sequence>
<dbReference type="InterPro" id="IPR041499">
    <property type="entry name" value="Tfc1/Sfc1_N"/>
</dbReference>
<dbReference type="InterPro" id="IPR019136">
    <property type="entry name" value="TF_IIIC_su-5_HTH"/>
</dbReference>
<feature type="domain" description="Transcription factor IIIC subunit Tfc1/Sfc1 triple barrel" evidence="6">
    <location>
        <begin position="17"/>
        <end position="113"/>
    </location>
</feature>
<dbReference type="PANTHER" id="PTHR13230">
    <property type="entry name" value="GENERAL TRANSCRIPTION FACTOR IIIC, POLYPEPTIDE 5"/>
    <property type="match status" value="1"/>
</dbReference>
<dbReference type="GO" id="GO:0001002">
    <property type="term" value="F:RNA polymerase III type 1 promoter sequence-specific DNA binding"/>
    <property type="evidence" value="ECO:0007669"/>
    <property type="project" value="TreeGrafter"/>
</dbReference>
<dbReference type="GO" id="GO:0001003">
    <property type="term" value="F:RNA polymerase III type 2 promoter sequence-specific DNA binding"/>
    <property type="evidence" value="ECO:0007669"/>
    <property type="project" value="TreeGrafter"/>
</dbReference>
<dbReference type="PANTHER" id="PTHR13230:SF5">
    <property type="entry name" value="GENERAL TRANSCRIPTION FACTOR 3C POLYPEPTIDE 5"/>
    <property type="match status" value="1"/>
</dbReference>
<evidence type="ECO:0000259" key="5">
    <source>
        <dbReference type="Pfam" id="PF09734"/>
    </source>
</evidence>
<organism evidence="7 8">
    <name type="scientific">Blomia tropicalis</name>
    <name type="common">Mite</name>
    <dbReference type="NCBI Taxonomy" id="40697"/>
    <lineage>
        <taxon>Eukaryota</taxon>
        <taxon>Metazoa</taxon>
        <taxon>Ecdysozoa</taxon>
        <taxon>Arthropoda</taxon>
        <taxon>Chelicerata</taxon>
        <taxon>Arachnida</taxon>
        <taxon>Acari</taxon>
        <taxon>Acariformes</taxon>
        <taxon>Sarcoptiformes</taxon>
        <taxon>Astigmata</taxon>
        <taxon>Glycyphagoidea</taxon>
        <taxon>Echimyopodidae</taxon>
        <taxon>Blomia</taxon>
    </lineage>
</organism>
<dbReference type="EMBL" id="JAPWDV010000002">
    <property type="protein sequence ID" value="KAJ6220234.1"/>
    <property type="molecule type" value="Genomic_DNA"/>
</dbReference>
<evidence type="ECO:0000256" key="4">
    <source>
        <dbReference type="ARBA" id="ARBA00023242"/>
    </source>
</evidence>